<dbReference type="EMBL" id="JAERQM010000005">
    <property type="protein sequence ID" value="MBU8545777.1"/>
    <property type="molecule type" value="Genomic_DNA"/>
</dbReference>
<gene>
    <name evidence="2" type="ORF">JJQ90_18790</name>
</gene>
<reference evidence="2 3" key="1">
    <citation type="submission" date="2021-01" db="EMBL/GenBank/DDBJ databases">
        <title>Roseomonas sp. nov, a bacterium isolated from an oil production mixture in Yumen Oilfield.</title>
        <authorList>
            <person name="Wu D."/>
        </authorList>
    </citation>
    <scope>NUCLEOTIDE SEQUENCE [LARGE SCALE GENOMIC DNA]</scope>
    <source>
        <strain evidence="2 3">ROY-5-3</strain>
    </source>
</reference>
<dbReference type="Proteomes" id="UP000689967">
    <property type="component" value="Unassembled WGS sequence"/>
</dbReference>
<evidence type="ECO:0000313" key="3">
    <source>
        <dbReference type="Proteomes" id="UP000689967"/>
    </source>
</evidence>
<organism evidence="2 3">
    <name type="scientific">Falsiroseomonas oleicola</name>
    <dbReference type="NCBI Taxonomy" id="2801474"/>
    <lineage>
        <taxon>Bacteria</taxon>
        <taxon>Pseudomonadati</taxon>
        <taxon>Pseudomonadota</taxon>
        <taxon>Alphaproteobacteria</taxon>
        <taxon>Acetobacterales</taxon>
        <taxon>Roseomonadaceae</taxon>
        <taxon>Falsiroseomonas</taxon>
    </lineage>
</organism>
<evidence type="ECO:0000256" key="1">
    <source>
        <dbReference type="SAM" id="MobiDB-lite"/>
    </source>
</evidence>
<keyword evidence="3" id="KW-1185">Reference proteome</keyword>
<feature type="region of interest" description="Disordered" evidence="1">
    <location>
        <begin position="87"/>
        <end position="114"/>
    </location>
</feature>
<evidence type="ECO:0000313" key="2">
    <source>
        <dbReference type="EMBL" id="MBU8545777.1"/>
    </source>
</evidence>
<protein>
    <submittedName>
        <fullName evidence="2">Uncharacterized protein</fullName>
    </submittedName>
</protein>
<proteinExistence type="predicted"/>
<accession>A0ABS6HAL8</accession>
<sequence length="114" mass="12283">MEIGDGQDSAIQGRLGFINVAASPVDARCDSAPHEKQHSRVPFSFRASGCRGTKDTVEVVLSALAEIVGEAIHVLRLLSPALRFKPVGNLEKSPTGDDTGRRTGRWSQCERPAQ</sequence>
<comment type="caution">
    <text evidence="2">The sequence shown here is derived from an EMBL/GenBank/DDBJ whole genome shotgun (WGS) entry which is preliminary data.</text>
</comment>
<dbReference type="RefSeq" id="WP_216877772.1">
    <property type="nucleotide sequence ID" value="NZ_JAERQM010000005.1"/>
</dbReference>
<name>A0ABS6HAL8_9PROT</name>